<sequence length="255" mass="28447">MSVSQIDTDAKKDTRRLGIYELMLITAGIAVAFAINRGLSVMRHVPDWAWRGAESAARINGMDVLVACVYGMSLSVYLLAIRSKPFWNSPGKTLALLFATMCLLDWTLDFFASSTVALRFLVDPQAGNSNTAGYVLGIWYEQFSARLGYLFGLPVLILAIIQSRQQHLTWRLAWVGFLVFDLAIVAVLNVDSIASFPRTVLNWYFEIALGIPVVLLAIAFFRGMVKRDLDWWTVLTCVPVFVAWMVAVVMRSLGP</sequence>
<feature type="transmembrane region" description="Helical" evidence="1">
    <location>
        <begin position="143"/>
        <end position="161"/>
    </location>
</feature>
<feature type="transmembrane region" description="Helical" evidence="1">
    <location>
        <begin position="20"/>
        <end position="39"/>
    </location>
</feature>
<proteinExistence type="predicted"/>
<gene>
    <name evidence="2" type="ORF">CEE69_06565</name>
</gene>
<evidence type="ECO:0000313" key="2">
    <source>
        <dbReference type="EMBL" id="PHQ35874.1"/>
    </source>
</evidence>
<organism evidence="2 3">
    <name type="scientific">Rhodopirellula bahusiensis</name>
    <dbReference type="NCBI Taxonomy" id="2014065"/>
    <lineage>
        <taxon>Bacteria</taxon>
        <taxon>Pseudomonadati</taxon>
        <taxon>Planctomycetota</taxon>
        <taxon>Planctomycetia</taxon>
        <taxon>Pirellulales</taxon>
        <taxon>Pirellulaceae</taxon>
        <taxon>Rhodopirellula</taxon>
    </lineage>
</organism>
<feature type="transmembrane region" description="Helical" evidence="1">
    <location>
        <begin position="59"/>
        <end position="81"/>
    </location>
</feature>
<dbReference type="Proteomes" id="UP000225740">
    <property type="component" value="Unassembled WGS sequence"/>
</dbReference>
<dbReference type="GeneID" id="90607876"/>
<reference evidence="2 3" key="1">
    <citation type="submission" date="2017-06" db="EMBL/GenBank/DDBJ databases">
        <title>Description of Rhodopirellula bahusiensis sp. nov.</title>
        <authorList>
            <person name="Kizina J."/>
            <person name="Harder J."/>
        </authorList>
    </citation>
    <scope>NUCLEOTIDE SEQUENCE [LARGE SCALE GENOMIC DNA]</scope>
    <source>
        <strain evidence="2 3">SWK21</strain>
    </source>
</reference>
<protein>
    <submittedName>
        <fullName evidence="2">Uncharacterized protein</fullName>
    </submittedName>
</protein>
<evidence type="ECO:0000256" key="1">
    <source>
        <dbReference type="SAM" id="Phobius"/>
    </source>
</evidence>
<feature type="transmembrane region" description="Helical" evidence="1">
    <location>
        <begin position="93"/>
        <end position="112"/>
    </location>
</feature>
<keyword evidence="1" id="KW-0472">Membrane</keyword>
<keyword evidence="1" id="KW-1133">Transmembrane helix</keyword>
<name>A0A2G1WA15_9BACT</name>
<feature type="transmembrane region" description="Helical" evidence="1">
    <location>
        <begin position="200"/>
        <end position="221"/>
    </location>
</feature>
<feature type="transmembrane region" description="Helical" evidence="1">
    <location>
        <begin position="233"/>
        <end position="253"/>
    </location>
</feature>
<keyword evidence="3" id="KW-1185">Reference proteome</keyword>
<keyword evidence="1" id="KW-0812">Transmembrane</keyword>
<dbReference type="OrthoDB" id="272337at2"/>
<comment type="caution">
    <text evidence="2">The sequence shown here is derived from an EMBL/GenBank/DDBJ whole genome shotgun (WGS) entry which is preliminary data.</text>
</comment>
<accession>A0A2G1WA15</accession>
<evidence type="ECO:0000313" key="3">
    <source>
        <dbReference type="Proteomes" id="UP000225740"/>
    </source>
</evidence>
<dbReference type="EMBL" id="NIZW01000004">
    <property type="protein sequence ID" value="PHQ35874.1"/>
    <property type="molecule type" value="Genomic_DNA"/>
</dbReference>
<dbReference type="RefSeq" id="WP_099259965.1">
    <property type="nucleotide sequence ID" value="NZ_NIZW01000004.1"/>
</dbReference>
<feature type="transmembrane region" description="Helical" evidence="1">
    <location>
        <begin position="168"/>
        <end position="188"/>
    </location>
</feature>
<dbReference type="AlphaFoldDB" id="A0A2G1WA15"/>